<name>A0A9X2BH79_9VIBR</name>
<dbReference type="PANTHER" id="PTHR33336">
    <property type="entry name" value="QUINOL MONOOXYGENASE YGIN-RELATED"/>
    <property type="match status" value="1"/>
</dbReference>
<sequence>MYCIIVKNRVEPENEQRYKSIMTENAQASVQNEDGCYQFDIIQDKESEGTFYLYEVYRDQEALKQHKETSHYLDSRKQLGDIVIEQTVIRADVIARPQEN</sequence>
<dbReference type="Proteomes" id="UP001139559">
    <property type="component" value="Unassembled WGS sequence"/>
</dbReference>
<evidence type="ECO:0000313" key="3">
    <source>
        <dbReference type="Proteomes" id="UP001139559"/>
    </source>
</evidence>
<dbReference type="GO" id="GO:0004497">
    <property type="term" value="F:monooxygenase activity"/>
    <property type="evidence" value="ECO:0007669"/>
    <property type="project" value="UniProtKB-KW"/>
</dbReference>
<keyword evidence="2" id="KW-0503">Monooxygenase</keyword>
<dbReference type="PROSITE" id="PS51725">
    <property type="entry name" value="ABM"/>
    <property type="match status" value="1"/>
</dbReference>
<reference evidence="2" key="1">
    <citation type="submission" date="2021-11" db="EMBL/GenBank/DDBJ databases">
        <title>Vibrio ZSDE26 sp. nov. and Vibrio ZSDZ34 sp. nov., isolated from coastal seawater in Qingdao.</title>
        <authorList>
            <person name="Zhang P."/>
        </authorList>
    </citation>
    <scope>NUCLEOTIDE SEQUENCE</scope>
    <source>
        <strain evidence="2">ZSDE26</strain>
    </source>
</reference>
<proteinExistence type="predicted"/>
<dbReference type="InterPro" id="IPR007138">
    <property type="entry name" value="ABM_dom"/>
</dbReference>
<dbReference type="GO" id="GO:0005829">
    <property type="term" value="C:cytosol"/>
    <property type="evidence" value="ECO:0007669"/>
    <property type="project" value="TreeGrafter"/>
</dbReference>
<keyword evidence="2" id="KW-0560">Oxidoreductase</keyword>
<dbReference type="InterPro" id="IPR011008">
    <property type="entry name" value="Dimeric_a/b-barrel"/>
</dbReference>
<dbReference type="Pfam" id="PF03992">
    <property type="entry name" value="ABM"/>
    <property type="match status" value="1"/>
</dbReference>
<dbReference type="PANTHER" id="PTHR33336:SF3">
    <property type="entry name" value="ABM DOMAIN-CONTAINING PROTEIN"/>
    <property type="match status" value="1"/>
</dbReference>
<evidence type="ECO:0000313" key="2">
    <source>
        <dbReference type="EMBL" id="MCK6263691.1"/>
    </source>
</evidence>
<dbReference type="EMBL" id="JAJHVV010000006">
    <property type="protein sequence ID" value="MCK6263691.1"/>
    <property type="molecule type" value="Genomic_DNA"/>
</dbReference>
<feature type="domain" description="ABM" evidence="1">
    <location>
        <begin position="2"/>
        <end position="94"/>
    </location>
</feature>
<dbReference type="AlphaFoldDB" id="A0A9X2BH79"/>
<organism evidence="2 3">
    <name type="scientific">Vibrio amylolyticus</name>
    <dbReference type="NCBI Taxonomy" id="2847292"/>
    <lineage>
        <taxon>Bacteria</taxon>
        <taxon>Pseudomonadati</taxon>
        <taxon>Pseudomonadota</taxon>
        <taxon>Gammaproteobacteria</taxon>
        <taxon>Vibrionales</taxon>
        <taxon>Vibrionaceae</taxon>
        <taxon>Vibrio</taxon>
    </lineage>
</organism>
<keyword evidence="3" id="KW-1185">Reference proteome</keyword>
<gene>
    <name evidence="2" type="ORF">KP803_10445</name>
</gene>
<accession>A0A9X2BH79</accession>
<dbReference type="SUPFAM" id="SSF54909">
    <property type="entry name" value="Dimeric alpha+beta barrel"/>
    <property type="match status" value="1"/>
</dbReference>
<dbReference type="InterPro" id="IPR050744">
    <property type="entry name" value="AI-2_Isomerase_LsrG"/>
</dbReference>
<evidence type="ECO:0000259" key="1">
    <source>
        <dbReference type="PROSITE" id="PS51725"/>
    </source>
</evidence>
<dbReference type="RefSeq" id="WP_248008781.1">
    <property type="nucleotide sequence ID" value="NZ_JAJHVV010000006.1"/>
</dbReference>
<comment type="caution">
    <text evidence="2">The sequence shown here is derived from an EMBL/GenBank/DDBJ whole genome shotgun (WGS) entry which is preliminary data.</text>
</comment>
<dbReference type="Gene3D" id="3.30.70.100">
    <property type="match status" value="1"/>
</dbReference>
<protein>
    <submittedName>
        <fullName evidence="2">Antibiotic biosynthesis monooxygenase</fullName>
    </submittedName>
</protein>